<dbReference type="SMART" id="SM00184">
    <property type="entry name" value="RING"/>
    <property type="match status" value="1"/>
</dbReference>
<dbReference type="SUPFAM" id="SSF49879">
    <property type="entry name" value="SMAD/FHA domain"/>
    <property type="match status" value="1"/>
</dbReference>
<name>A0AAE0EN75_9CHLO</name>
<dbReference type="GO" id="GO:0005634">
    <property type="term" value="C:nucleus"/>
    <property type="evidence" value="ECO:0007669"/>
    <property type="project" value="TreeGrafter"/>
</dbReference>
<evidence type="ECO:0000259" key="9">
    <source>
        <dbReference type="PROSITE" id="PS50089"/>
    </source>
</evidence>
<dbReference type="PANTHER" id="PTHR16079:SF4">
    <property type="entry name" value="E3 UBIQUITIN-PROTEIN LIGASE CHFR"/>
    <property type="match status" value="1"/>
</dbReference>
<dbReference type="InterPro" id="IPR001841">
    <property type="entry name" value="Znf_RING"/>
</dbReference>
<evidence type="ECO:0000256" key="5">
    <source>
        <dbReference type="ARBA" id="ARBA00022833"/>
    </source>
</evidence>
<dbReference type="GO" id="GO:0004842">
    <property type="term" value="F:ubiquitin-protein transferase activity"/>
    <property type="evidence" value="ECO:0007669"/>
    <property type="project" value="TreeGrafter"/>
</dbReference>
<feature type="domain" description="FHA" evidence="8">
    <location>
        <begin position="6"/>
        <end position="63"/>
    </location>
</feature>
<reference evidence="10 11" key="1">
    <citation type="journal article" date="2015" name="Genome Biol. Evol.">
        <title>Comparative Genomics of a Bacterivorous Green Alga Reveals Evolutionary Causalities and Consequences of Phago-Mixotrophic Mode of Nutrition.</title>
        <authorList>
            <person name="Burns J.A."/>
            <person name="Paasch A."/>
            <person name="Narechania A."/>
            <person name="Kim E."/>
        </authorList>
    </citation>
    <scope>NUCLEOTIDE SEQUENCE [LARGE SCALE GENOMIC DNA]</scope>
    <source>
        <strain evidence="10 11">PLY_AMNH</strain>
    </source>
</reference>
<dbReference type="InterPro" id="IPR017907">
    <property type="entry name" value="Znf_RING_CS"/>
</dbReference>
<dbReference type="SUPFAM" id="SSF57850">
    <property type="entry name" value="RING/U-box"/>
    <property type="match status" value="1"/>
</dbReference>
<dbReference type="Gene3D" id="3.30.40.10">
    <property type="entry name" value="Zinc/RING finger domain, C3HC4 (zinc finger)"/>
    <property type="match status" value="1"/>
</dbReference>
<dbReference type="EMBL" id="LGRX02035483">
    <property type="protein sequence ID" value="KAK3234531.1"/>
    <property type="molecule type" value="Genomic_DNA"/>
</dbReference>
<dbReference type="CDD" id="cd00060">
    <property type="entry name" value="FHA"/>
    <property type="match status" value="1"/>
</dbReference>
<dbReference type="InterPro" id="IPR018957">
    <property type="entry name" value="Znf_C3HC4_RING-type"/>
</dbReference>
<feature type="region of interest" description="Disordered" evidence="7">
    <location>
        <begin position="385"/>
        <end position="409"/>
    </location>
</feature>
<keyword evidence="3" id="KW-0479">Metal-binding</keyword>
<evidence type="ECO:0000256" key="6">
    <source>
        <dbReference type="PROSITE-ProRule" id="PRU00175"/>
    </source>
</evidence>
<dbReference type="GO" id="GO:0016567">
    <property type="term" value="P:protein ubiquitination"/>
    <property type="evidence" value="ECO:0007669"/>
    <property type="project" value="TreeGrafter"/>
</dbReference>
<organism evidence="10 11">
    <name type="scientific">Cymbomonas tetramitiformis</name>
    <dbReference type="NCBI Taxonomy" id="36881"/>
    <lineage>
        <taxon>Eukaryota</taxon>
        <taxon>Viridiplantae</taxon>
        <taxon>Chlorophyta</taxon>
        <taxon>Pyramimonadophyceae</taxon>
        <taxon>Pyramimonadales</taxon>
        <taxon>Pyramimonadaceae</taxon>
        <taxon>Cymbomonas</taxon>
    </lineage>
</organism>
<dbReference type="InterPro" id="IPR008984">
    <property type="entry name" value="SMAD_FHA_dom_sf"/>
</dbReference>
<evidence type="ECO:0000313" key="11">
    <source>
        <dbReference type="Proteomes" id="UP001190700"/>
    </source>
</evidence>
<keyword evidence="5" id="KW-0862">Zinc</keyword>
<comment type="similarity">
    <text evidence="1">Belongs to the CHFR family.</text>
</comment>
<dbReference type="Gene3D" id="2.60.200.20">
    <property type="match status" value="1"/>
</dbReference>
<dbReference type="PROSITE" id="PS50089">
    <property type="entry name" value="ZF_RING_2"/>
    <property type="match status" value="1"/>
</dbReference>
<dbReference type="PROSITE" id="PS50006">
    <property type="entry name" value="FHA_DOMAIN"/>
    <property type="match status" value="1"/>
</dbReference>
<keyword evidence="11" id="KW-1185">Reference proteome</keyword>
<evidence type="ECO:0000256" key="7">
    <source>
        <dbReference type="SAM" id="MobiDB-lite"/>
    </source>
</evidence>
<feature type="compositionally biased region" description="Basic and acidic residues" evidence="7">
    <location>
        <begin position="389"/>
        <end position="409"/>
    </location>
</feature>
<dbReference type="Proteomes" id="UP001190700">
    <property type="component" value="Unassembled WGS sequence"/>
</dbReference>
<evidence type="ECO:0000256" key="2">
    <source>
        <dbReference type="ARBA" id="ARBA00017908"/>
    </source>
</evidence>
<dbReference type="Pfam" id="PF00097">
    <property type="entry name" value="zf-C3HC4"/>
    <property type="match status" value="1"/>
</dbReference>
<evidence type="ECO:0000256" key="4">
    <source>
        <dbReference type="ARBA" id="ARBA00022771"/>
    </source>
</evidence>
<comment type="caution">
    <text evidence="10">The sequence shown here is derived from an EMBL/GenBank/DDBJ whole genome shotgun (WGS) entry which is preliminary data.</text>
</comment>
<dbReference type="PROSITE" id="PS00518">
    <property type="entry name" value="ZF_RING_1"/>
    <property type="match status" value="1"/>
</dbReference>
<evidence type="ECO:0000256" key="3">
    <source>
        <dbReference type="ARBA" id="ARBA00022723"/>
    </source>
</evidence>
<evidence type="ECO:0000259" key="8">
    <source>
        <dbReference type="PROSITE" id="PS50006"/>
    </source>
</evidence>
<keyword evidence="4 6" id="KW-0863">Zinc-finger</keyword>
<evidence type="ECO:0000256" key="1">
    <source>
        <dbReference type="ARBA" id="ARBA00005797"/>
    </source>
</evidence>
<dbReference type="GO" id="GO:0006511">
    <property type="term" value="P:ubiquitin-dependent protein catabolic process"/>
    <property type="evidence" value="ECO:0007669"/>
    <property type="project" value="TreeGrafter"/>
</dbReference>
<proteinExistence type="inferred from homology"/>
<accession>A0AAE0EN75</accession>
<evidence type="ECO:0000313" key="10">
    <source>
        <dbReference type="EMBL" id="KAK3234531.1"/>
    </source>
</evidence>
<dbReference type="AlphaFoldDB" id="A0AAE0EN75"/>
<dbReference type="InterPro" id="IPR052256">
    <property type="entry name" value="E3_ubiquitin-ligase_CHFR"/>
</dbReference>
<dbReference type="SMART" id="SM00240">
    <property type="entry name" value="FHA"/>
    <property type="match status" value="1"/>
</dbReference>
<dbReference type="PANTHER" id="PTHR16079">
    <property type="entry name" value="UBIQUITIN LIGASE PROTEIN CHFR"/>
    <property type="match status" value="1"/>
</dbReference>
<sequence>MGRESVSVGRHGNNDIILVCERIPLLLSRVHAFIERRVVQGVSRYILKDNKTTNGTYVGQNMIPSGQEQELDDGAVISFGGLTNVSRDGESKRNPYRFVFYEREPTAPQPARVEMVADRAVDGNRTQHNPITGVENDDAGQRDTRLETVQTAQDILHCPICVEMCVDTHILSCGHCFCAKCIFTWYDRPGVRPTCPVCRMAIDVNPVENVALEKLVESVIVPTLSPEEKRDRSERKEACLNVRRGRTCDVRPRPLRMSSRRLNSPAMADALVSFFAGIPSVNRQGGPSAFEVGLAQAAVHANASVRVTGVSRLGRRPPLAAQNPAVTYTSVHRECATCNGHIDRTRQPLCYVERNARGASPVWHHFNCYVSTNHNWAEQGVDISDGLSEDDKSTVERFRADPRRSLEES</sequence>
<protein>
    <recommendedName>
        <fullName evidence="2">E3 ubiquitin-protein ligase CHFR</fullName>
    </recommendedName>
</protein>
<dbReference type="InterPro" id="IPR013083">
    <property type="entry name" value="Znf_RING/FYVE/PHD"/>
</dbReference>
<gene>
    <name evidence="10" type="ORF">CYMTET_55082</name>
</gene>
<dbReference type="InterPro" id="IPR000253">
    <property type="entry name" value="FHA_dom"/>
</dbReference>
<feature type="domain" description="RING-type" evidence="9">
    <location>
        <begin position="158"/>
        <end position="199"/>
    </location>
</feature>
<dbReference type="Pfam" id="PF00498">
    <property type="entry name" value="FHA"/>
    <property type="match status" value="1"/>
</dbReference>
<dbReference type="GO" id="GO:0008270">
    <property type="term" value="F:zinc ion binding"/>
    <property type="evidence" value="ECO:0007669"/>
    <property type="project" value="UniProtKB-KW"/>
</dbReference>